<dbReference type="RefSeq" id="XP_018691964.1">
    <property type="nucleotide sequence ID" value="XM_018839196.1"/>
</dbReference>
<organism evidence="2 3">
    <name type="scientific">Fonsecaea erecta</name>
    <dbReference type="NCBI Taxonomy" id="1367422"/>
    <lineage>
        <taxon>Eukaryota</taxon>
        <taxon>Fungi</taxon>
        <taxon>Dikarya</taxon>
        <taxon>Ascomycota</taxon>
        <taxon>Pezizomycotina</taxon>
        <taxon>Eurotiomycetes</taxon>
        <taxon>Chaetothyriomycetidae</taxon>
        <taxon>Chaetothyriales</taxon>
        <taxon>Herpotrichiellaceae</taxon>
        <taxon>Fonsecaea</taxon>
    </lineage>
</organism>
<feature type="compositionally biased region" description="Basic and acidic residues" evidence="1">
    <location>
        <begin position="161"/>
        <end position="173"/>
    </location>
</feature>
<feature type="compositionally biased region" description="Polar residues" evidence="1">
    <location>
        <begin position="140"/>
        <end position="157"/>
    </location>
</feature>
<comment type="caution">
    <text evidence="2">The sequence shown here is derived from an EMBL/GenBank/DDBJ whole genome shotgun (WGS) entry which is preliminary data.</text>
</comment>
<evidence type="ECO:0000256" key="1">
    <source>
        <dbReference type="SAM" id="MobiDB-lite"/>
    </source>
</evidence>
<dbReference type="Proteomes" id="UP000078343">
    <property type="component" value="Unassembled WGS sequence"/>
</dbReference>
<dbReference type="EMBL" id="LVYI01000006">
    <property type="protein sequence ID" value="OAP58597.1"/>
    <property type="molecule type" value="Genomic_DNA"/>
</dbReference>
<sequence>MRKPSIPDLIYQRTFPKPKQGDPVSFYAHIQRHIVGEVRIEVQNFYGALDTLEAQYPGLDYTFPPHRRRLARYAWHRRLFRVFDELGLTNDEILNLCQWEGTRAAKERYEREAGVEVRTTTADDVVAALPGNGPRAVFEDSSQPASIDRASSSSETLVATPEEKEECKAKDVDTPSPAPEEDFIDLLRDAMQSRLRGDPSAINQAWEQWLKDTLERHDEIDIDLIMNAIRNLEPETLRAIQHAGEDSETLSRSPTPQSHADAYHEANHLDRVETDSSHVSAENASLSMFARRSQTEAAR</sequence>
<keyword evidence="3" id="KW-1185">Reference proteome</keyword>
<dbReference type="GeneID" id="30011855"/>
<dbReference type="STRING" id="1367422.A0A178ZFN8"/>
<proteinExistence type="predicted"/>
<feature type="compositionally biased region" description="Polar residues" evidence="1">
    <location>
        <begin position="277"/>
        <end position="286"/>
    </location>
</feature>
<protein>
    <submittedName>
        <fullName evidence="2">Uncharacterized protein</fullName>
    </submittedName>
</protein>
<evidence type="ECO:0000313" key="2">
    <source>
        <dbReference type="EMBL" id="OAP58597.1"/>
    </source>
</evidence>
<feature type="compositionally biased region" description="Basic and acidic residues" evidence="1">
    <location>
        <begin position="261"/>
        <end position="276"/>
    </location>
</feature>
<feature type="region of interest" description="Disordered" evidence="1">
    <location>
        <begin position="137"/>
        <end position="179"/>
    </location>
</feature>
<dbReference type="AlphaFoldDB" id="A0A178ZFN8"/>
<reference evidence="2 3" key="1">
    <citation type="submission" date="2016-04" db="EMBL/GenBank/DDBJ databases">
        <title>Draft genome of Fonsecaea erecta CBS 125763.</title>
        <authorList>
            <person name="Weiss V.A."/>
            <person name="Vicente V.A."/>
            <person name="Raittz R.T."/>
            <person name="Moreno L.F."/>
            <person name="De Souza E.M."/>
            <person name="Pedrosa F.O."/>
            <person name="Steffens M.B."/>
            <person name="Faoro H."/>
            <person name="Tadra-Sfeir M.Z."/>
            <person name="Najafzadeh M.J."/>
            <person name="Felipe M.S."/>
            <person name="Teixeira M."/>
            <person name="Sun J."/>
            <person name="Xi L."/>
            <person name="Gomes R."/>
            <person name="De Azevedo C.M."/>
            <person name="Salgado C.G."/>
            <person name="Da Silva M.B."/>
            <person name="Nascimento M.F."/>
            <person name="Queiroz-Telles F."/>
            <person name="Attili D.S."/>
            <person name="Gorbushina A."/>
        </authorList>
    </citation>
    <scope>NUCLEOTIDE SEQUENCE [LARGE SCALE GENOMIC DNA]</scope>
    <source>
        <strain evidence="2 3">CBS 125763</strain>
    </source>
</reference>
<dbReference type="OrthoDB" id="4106209at2759"/>
<feature type="region of interest" description="Disordered" evidence="1">
    <location>
        <begin position="242"/>
        <end position="299"/>
    </location>
</feature>
<name>A0A178ZFN8_9EURO</name>
<evidence type="ECO:0000313" key="3">
    <source>
        <dbReference type="Proteomes" id="UP000078343"/>
    </source>
</evidence>
<gene>
    <name evidence="2" type="ORF">AYL99_07687</name>
</gene>
<accession>A0A178ZFN8</accession>